<sequence>MRVIHLVVVVVVEEKELCCDSDIINKKIIISKIHQTERHPRYWKILTHFFDYLNMHVQNLDGRPGRVRIQAGGSPDEDNDLAPHQDANFSRSFGGVLIFTTEKKQNKKMLRERYLKLEKEGCTAQLIVYVFDPRRTIIRS</sequence>
<protein>
    <submittedName>
        <fullName evidence="1">Uncharacterized protein</fullName>
    </submittedName>
</protein>
<organism evidence="1 2">
    <name type="scientific">Heterostelium pallidum (strain ATCC 26659 / Pp 5 / PN500)</name>
    <name type="common">Cellular slime mold</name>
    <name type="synonym">Polysphondylium pallidum</name>
    <dbReference type="NCBI Taxonomy" id="670386"/>
    <lineage>
        <taxon>Eukaryota</taxon>
        <taxon>Amoebozoa</taxon>
        <taxon>Evosea</taxon>
        <taxon>Eumycetozoa</taxon>
        <taxon>Dictyostelia</taxon>
        <taxon>Acytosteliales</taxon>
        <taxon>Acytosteliaceae</taxon>
        <taxon>Heterostelium</taxon>
    </lineage>
</organism>
<proteinExistence type="predicted"/>
<dbReference type="InParanoid" id="D3B0Z3"/>
<dbReference type="RefSeq" id="XP_020437077.1">
    <property type="nucleotide sequence ID" value="XM_020572960.1"/>
</dbReference>
<keyword evidence="2" id="KW-1185">Reference proteome</keyword>
<gene>
    <name evidence="1" type="ORF">PPL_01960</name>
</gene>
<evidence type="ECO:0000313" key="1">
    <source>
        <dbReference type="EMBL" id="EFA84967.1"/>
    </source>
</evidence>
<dbReference type="Proteomes" id="UP000001396">
    <property type="component" value="Unassembled WGS sequence"/>
</dbReference>
<dbReference type="AlphaFoldDB" id="D3B0Z3"/>
<evidence type="ECO:0000313" key="2">
    <source>
        <dbReference type="Proteomes" id="UP000001396"/>
    </source>
</evidence>
<accession>D3B0Z3</accession>
<dbReference type="EMBL" id="ADBJ01000008">
    <property type="protein sequence ID" value="EFA84967.1"/>
    <property type="molecule type" value="Genomic_DNA"/>
</dbReference>
<reference evidence="1 2" key="1">
    <citation type="journal article" date="2011" name="Genome Res.">
        <title>Phylogeny-wide analysis of social amoeba genomes highlights ancient origins for complex intercellular communication.</title>
        <authorList>
            <person name="Heidel A.J."/>
            <person name="Lawal H.M."/>
            <person name="Felder M."/>
            <person name="Schilde C."/>
            <person name="Helps N.R."/>
            <person name="Tunggal B."/>
            <person name="Rivero F."/>
            <person name="John U."/>
            <person name="Schleicher M."/>
            <person name="Eichinger L."/>
            <person name="Platzer M."/>
            <person name="Noegel A.A."/>
            <person name="Schaap P."/>
            <person name="Gloeckner G."/>
        </authorList>
    </citation>
    <scope>NUCLEOTIDE SEQUENCE [LARGE SCALE GENOMIC DNA]</scope>
    <source>
        <strain evidence="2">ATCC 26659 / Pp 5 / PN500</strain>
    </source>
</reference>
<comment type="caution">
    <text evidence="1">The sequence shown here is derived from an EMBL/GenBank/DDBJ whole genome shotgun (WGS) entry which is preliminary data.</text>
</comment>
<dbReference type="GeneID" id="31357486"/>
<name>D3B0Z3_HETP5</name>